<dbReference type="SUPFAM" id="SSF52172">
    <property type="entry name" value="CheY-like"/>
    <property type="match status" value="1"/>
</dbReference>
<protein>
    <submittedName>
        <fullName evidence="4">Transcriptional regulatory protein YycF</fullName>
    </submittedName>
</protein>
<dbReference type="SMART" id="SM00448">
    <property type="entry name" value="REC"/>
    <property type="match status" value="1"/>
</dbReference>
<dbReference type="InterPro" id="IPR050595">
    <property type="entry name" value="Bact_response_regulator"/>
</dbReference>
<comment type="caution">
    <text evidence="4">The sequence shown here is derived from an EMBL/GenBank/DDBJ whole genome shotgun (WGS) entry which is preliminary data.</text>
</comment>
<organism evidence="4 5">
    <name type="scientific">Roseovarius tolerans</name>
    <dbReference type="NCBI Taxonomy" id="74031"/>
    <lineage>
        <taxon>Bacteria</taxon>
        <taxon>Pseudomonadati</taxon>
        <taxon>Pseudomonadota</taxon>
        <taxon>Alphaproteobacteria</taxon>
        <taxon>Rhodobacterales</taxon>
        <taxon>Roseobacteraceae</taxon>
        <taxon>Roseovarius</taxon>
    </lineage>
</organism>
<dbReference type="InterPro" id="IPR001789">
    <property type="entry name" value="Sig_transdc_resp-reg_receiver"/>
</dbReference>
<dbReference type="GO" id="GO:0000160">
    <property type="term" value="P:phosphorelay signal transduction system"/>
    <property type="evidence" value="ECO:0007669"/>
    <property type="project" value="InterPro"/>
</dbReference>
<evidence type="ECO:0000313" key="5">
    <source>
        <dbReference type="Proteomes" id="UP000037046"/>
    </source>
</evidence>
<dbReference type="Pfam" id="PF00072">
    <property type="entry name" value="Response_reg"/>
    <property type="match status" value="1"/>
</dbReference>
<dbReference type="OrthoDB" id="7326651at2"/>
<dbReference type="InterPro" id="IPR011006">
    <property type="entry name" value="CheY-like_superfamily"/>
</dbReference>
<dbReference type="PANTHER" id="PTHR44591">
    <property type="entry name" value="STRESS RESPONSE REGULATOR PROTEIN 1"/>
    <property type="match status" value="1"/>
</dbReference>
<dbReference type="PANTHER" id="PTHR44591:SF3">
    <property type="entry name" value="RESPONSE REGULATORY DOMAIN-CONTAINING PROTEIN"/>
    <property type="match status" value="1"/>
</dbReference>
<dbReference type="RefSeq" id="WP_050661143.1">
    <property type="nucleotide sequence ID" value="NZ_CP118494.1"/>
</dbReference>
<feature type="modified residue" description="4-aspartylphosphate" evidence="2">
    <location>
        <position position="54"/>
    </location>
</feature>
<evidence type="ECO:0000256" key="2">
    <source>
        <dbReference type="PROSITE-ProRule" id="PRU00169"/>
    </source>
</evidence>
<feature type="domain" description="Response regulatory" evidence="3">
    <location>
        <begin position="2"/>
        <end position="121"/>
    </location>
</feature>
<accession>A0A0L6CZY8</accession>
<dbReference type="EMBL" id="LGVV01000001">
    <property type="protein sequence ID" value="KNX43402.1"/>
    <property type="molecule type" value="Genomic_DNA"/>
</dbReference>
<dbReference type="PATRIC" id="fig|74031.6.peg.195"/>
<dbReference type="Proteomes" id="UP000037046">
    <property type="component" value="Unassembled WGS sequence"/>
</dbReference>
<dbReference type="AlphaFoldDB" id="A0A0L6CZY8"/>
<keyword evidence="1 2" id="KW-0597">Phosphoprotein</keyword>
<dbReference type="Gene3D" id="3.40.50.2300">
    <property type="match status" value="1"/>
</dbReference>
<gene>
    <name evidence="4" type="primary">yycF_1</name>
    <name evidence="4" type="ORF">ROTO_01920</name>
</gene>
<evidence type="ECO:0000259" key="3">
    <source>
        <dbReference type="PROSITE" id="PS50110"/>
    </source>
</evidence>
<sequence>MRILIVDDDSTFLDLLEMSLAENGFKEVVQASSADVVLEFLDNEDPYFDCFVLDIQMPGTDGIKLCSEIRSRPAFRLAPIIMLTSSDSKHAMRQAFNAGATDFLHKPLNSLELAARINTASLLVESLKREAAPVLTVYENPTIDGELNGFHPGTRITFSKIRSMRDYFELENIFLRMDQSLYAVSLFTVELKGFEAVAESANHHDALHLVHMTASIIPRVLMSQRLLFSYVGYGKFTCALMARTPVVPQLLQSRLREKLDFHTKPRAKLNWESDALIVTSLSNRRIMAPSEAVRLLRQETKKLKSCTDRPVPAFEDEANRLFSSKS</sequence>
<reference evidence="5" key="1">
    <citation type="submission" date="2015-07" db="EMBL/GenBank/DDBJ databases">
        <title>Draft Genome Sequence of Roseovarius tolerans EL-164, a producer of N-Acylated Alanine Methyl Esters (NAMEs).</title>
        <authorList>
            <person name="Voget S."/>
            <person name="Bruns H."/>
            <person name="Wagner-Doebler I."/>
            <person name="Schulz S."/>
            <person name="Daniel R."/>
        </authorList>
    </citation>
    <scope>NUCLEOTIDE SEQUENCE [LARGE SCALE GENOMIC DNA]</scope>
    <source>
        <strain evidence="5">EL-164</strain>
    </source>
</reference>
<evidence type="ECO:0000313" key="4">
    <source>
        <dbReference type="EMBL" id="KNX43402.1"/>
    </source>
</evidence>
<dbReference type="PROSITE" id="PS50110">
    <property type="entry name" value="RESPONSE_REGULATORY"/>
    <property type="match status" value="1"/>
</dbReference>
<evidence type="ECO:0000256" key="1">
    <source>
        <dbReference type="ARBA" id="ARBA00022553"/>
    </source>
</evidence>
<proteinExistence type="predicted"/>
<keyword evidence="5" id="KW-1185">Reference proteome</keyword>
<name>A0A0L6CZY8_9RHOB</name>